<evidence type="ECO:0000313" key="3">
    <source>
        <dbReference type="Proteomes" id="UP000298656"/>
    </source>
</evidence>
<dbReference type="EMBL" id="CP040078">
    <property type="protein sequence ID" value="QCP52917.1"/>
    <property type="molecule type" value="Genomic_DNA"/>
</dbReference>
<dbReference type="AlphaFoldDB" id="A0A4P8IX43"/>
<dbReference type="Proteomes" id="UP000298656">
    <property type="component" value="Chromosome 2"/>
</dbReference>
<feature type="region of interest" description="Disordered" evidence="1">
    <location>
        <begin position="116"/>
        <end position="139"/>
    </location>
</feature>
<dbReference type="SUPFAM" id="SSF143100">
    <property type="entry name" value="TTHA1013/TTHA0281-like"/>
    <property type="match status" value="1"/>
</dbReference>
<evidence type="ECO:0000256" key="1">
    <source>
        <dbReference type="SAM" id="MobiDB-lite"/>
    </source>
</evidence>
<gene>
    <name evidence="2" type="ORF">FAZ95_27820</name>
</gene>
<dbReference type="GO" id="GO:0006355">
    <property type="term" value="P:regulation of DNA-templated transcription"/>
    <property type="evidence" value="ECO:0007669"/>
    <property type="project" value="InterPro"/>
</dbReference>
<dbReference type="InterPro" id="IPR008651">
    <property type="entry name" value="Uncharacterised_HicB"/>
</dbReference>
<sequence>MNNAMTYKGYFARIDFDGRDNIFVGHVLGVDDKISFHGKTVDELTRDYHAAVDHYLDDCKRAGREPQKAASGKLMLRIDPAVHARVSIAAALQDESINQWSEEVLGRAAGEVLERAGYFTENPSTPTPPPTHRSPLSAR</sequence>
<protein>
    <submittedName>
        <fullName evidence="2">Type II toxin-antitoxin system HicB family antitoxin</fullName>
    </submittedName>
</protein>
<dbReference type="InterPro" id="IPR035069">
    <property type="entry name" value="TTHA1013/TTHA0281-like"/>
</dbReference>
<organism evidence="2 3">
    <name type="scientific">Trinickia violacea</name>
    <dbReference type="NCBI Taxonomy" id="2571746"/>
    <lineage>
        <taxon>Bacteria</taxon>
        <taxon>Pseudomonadati</taxon>
        <taxon>Pseudomonadota</taxon>
        <taxon>Betaproteobacteria</taxon>
        <taxon>Burkholderiales</taxon>
        <taxon>Burkholderiaceae</taxon>
        <taxon>Trinickia</taxon>
    </lineage>
</organism>
<keyword evidence="3" id="KW-1185">Reference proteome</keyword>
<dbReference type="SUPFAM" id="SSF47598">
    <property type="entry name" value="Ribbon-helix-helix"/>
    <property type="match status" value="1"/>
</dbReference>
<dbReference type="InterPro" id="IPR010985">
    <property type="entry name" value="Ribbon_hlx_hlx"/>
</dbReference>
<reference evidence="2 3" key="1">
    <citation type="submission" date="2019-05" db="EMBL/GenBank/DDBJ databases">
        <title>Burkholderia sp. DHOD12, isolated from subtropical forest soil.</title>
        <authorList>
            <person name="Gao Z.-H."/>
            <person name="Qiu L.-H."/>
        </authorList>
    </citation>
    <scope>NUCLEOTIDE SEQUENCE [LARGE SCALE GENOMIC DNA]</scope>
    <source>
        <strain evidence="2 3">DHOD12</strain>
    </source>
</reference>
<evidence type="ECO:0000313" key="2">
    <source>
        <dbReference type="EMBL" id="QCP52917.1"/>
    </source>
</evidence>
<proteinExistence type="predicted"/>
<dbReference type="OrthoDB" id="5297106at2"/>
<accession>A0A4P8IX43</accession>
<name>A0A4P8IX43_9BURK</name>
<dbReference type="KEGG" id="tvl:FAZ95_27820"/>
<dbReference type="Pfam" id="PF05534">
    <property type="entry name" value="HicB"/>
    <property type="match status" value="1"/>
</dbReference>